<dbReference type="InterPro" id="IPR014284">
    <property type="entry name" value="RNA_pol_sigma-70_dom"/>
</dbReference>
<dbReference type="GO" id="GO:0006352">
    <property type="term" value="P:DNA-templated transcription initiation"/>
    <property type="evidence" value="ECO:0007669"/>
    <property type="project" value="InterPro"/>
</dbReference>
<dbReference type="Gene3D" id="1.10.10.10">
    <property type="entry name" value="Winged helix-like DNA-binding domain superfamily/Winged helix DNA-binding domain"/>
    <property type="match status" value="1"/>
</dbReference>
<dbReference type="NCBIfam" id="TIGR02937">
    <property type="entry name" value="sigma70-ECF"/>
    <property type="match status" value="1"/>
</dbReference>
<name>A0A4U1CK33_9SPHI</name>
<gene>
    <name evidence="2" type="ORF">FA047_08775</name>
</gene>
<organism evidence="2 3">
    <name type="scientific">Pedobacter frigoris</name>
    <dbReference type="NCBI Taxonomy" id="2571272"/>
    <lineage>
        <taxon>Bacteria</taxon>
        <taxon>Pseudomonadati</taxon>
        <taxon>Bacteroidota</taxon>
        <taxon>Sphingobacteriia</taxon>
        <taxon>Sphingobacteriales</taxon>
        <taxon>Sphingobacteriaceae</taxon>
        <taxon>Pedobacter</taxon>
    </lineage>
</organism>
<reference evidence="2 3" key="1">
    <citation type="submission" date="2019-04" db="EMBL/GenBank/DDBJ databases">
        <title>Pedobacter sp. RP-3-15 sp. nov., isolated from Arctic soil.</title>
        <authorList>
            <person name="Dahal R.H."/>
            <person name="Kim D.-U."/>
        </authorList>
    </citation>
    <scope>NUCLEOTIDE SEQUENCE [LARGE SCALE GENOMIC DNA]</scope>
    <source>
        <strain evidence="2 3">RP-3-15</strain>
    </source>
</reference>
<protein>
    <submittedName>
        <fullName evidence="2">Sigma-70 family RNA polymerase sigma factor</fullName>
    </submittedName>
</protein>
<dbReference type="EMBL" id="SWBQ01000002">
    <property type="protein sequence ID" value="TKC07339.1"/>
    <property type="molecule type" value="Genomic_DNA"/>
</dbReference>
<proteinExistence type="predicted"/>
<dbReference type="Pfam" id="PF08281">
    <property type="entry name" value="Sigma70_r4_2"/>
    <property type="match status" value="1"/>
</dbReference>
<dbReference type="OrthoDB" id="679904at2"/>
<evidence type="ECO:0000313" key="2">
    <source>
        <dbReference type="EMBL" id="TKC07339.1"/>
    </source>
</evidence>
<dbReference type="AlphaFoldDB" id="A0A4U1CK33"/>
<sequence length="111" mass="13072">MWNHRGANYIDNLPAYLFSAVRNNVFRALKKEGRFIPIDDLLVEVQLFYPDADSDLLKKEFFKTYDALVNAMPPARQKIFRMHYHENLSTKEIAEMLKLSRGTVQNQLPRQ</sequence>
<dbReference type="SUPFAM" id="SSF88659">
    <property type="entry name" value="Sigma3 and sigma4 domains of RNA polymerase sigma factors"/>
    <property type="match status" value="1"/>
</dbReference>
<keyword evidence="3" id="KW-1185">Reference proteome</keyword>
<dbReference type="InterPro" id="IPR013324">
    <property type="entry name" value="RNA_pol_sigma_r3/r4-like"/>
</dbReference>
<comment type="caution">
    <text evidence="2">The sequence shown here is derived from an EMBL/GenBank/DDBJ whole genome shotgun (WGS) entry which is preliminary data.</text>
</comment>
<dbReference type="Proteomes" id="UP000307244">
    <property type="component" value="Unassembled WGS sequence"/>
</dbReference>
<dbReference type="GO" id="GO:0003677">
    <property type="term" value="F:DNA binding"/>
    <property type="evidence" value="ECO:0007669"/>
    <property type="project" value="InterPro"/>
</dbReference>
<dbReference type="InterPro" id="IPR036388">
    <property type="entry name" value="WH-like_DNA-bd_sf"/>
</dbReference>
<dbReference type="InterPro" id="IPR013249">
    <property type="entry name" value="RNA_pol_sigma70_r4_t2"/>
</dbReference>
<evidence type="ECO:0000259" key="1">
    <source>
        <dbReference type="Pfam" id="PF08281"/>
    </source>
</evidence>
<accession>A0A4U1CK33</accession>
<dbReference type="GO" id="GO:0016987">
    <property type="term" value="F:sigma factor activity"/>
    <property type="evidence" value="ECO:0007669"/>
    <property type="project" value="InterPro"/>
</dbReference>
<feature type="domain" description="RNA polymerase sigma factor 70 region 4 type 2" evidence="1">
    <location>
        <begin position="66"/>
        <end position="108"/>
    </location>
</feature>
<evidence type="ECO:0000313" key="3">
    <source>
        <dbReference type="Proteomes" id="UP000307244"/>
    </source>
</evidence>